<dbReference type="Pfam" id="PF07683">
    <property type="entry name" value="CobW_C"/>
    <property type="match status" value="1"/>
</dbReference>
<proteinExistence type="inferred from homology"/>
<keyword evidence="3" id="KW-0143">Chaperone</keyword>
<dbReference type="Gene3D" id="3.30.1220.10">
    <property type="entry name" value="CobW-like, C-terminal domain"/>
    <property type="match status" value="1"/>
</dbReference>
<dbReference type="EMBL" id="JBAKBE010000007">
    <property type="protein sequence ID" value="MEH0097146.1"/>
    <property type="molecule type" value="Genomic_DNA"/>
</dbReference>
<keyword evidence="11" id="KW-1185">Reference proteome</keyword>
<keyword evidence="1" id="KW-0547">Nucleotide-binding</keyword>
<comment type="function">
    <text evidence="5">Zinc chaperone that directly transfers zinc cofactor to target proteins, thereby activating them. Zinc is transferred from the CXCC motif in the GTPase domain to the zinc binding site in target proteins in a process requiring GTP hydrolysis.</text>
</comment>
<reference evidence="10 11" key="1">
    <citation type="submission" date="2024-02" db="EMBL/GenBank/DDBJ databases">
        <title>A new putative Pannonibacter species isolated from two cases of bloodstream infections in paediatric patients.</title>
        <authorList>
            <person name="Castellana S."/>
            <person name="De Laurentiis V."/>
            <person name="Grassi M."/>
            <person name="De Leonardis F."/>
            <person name="Mosca A."/>
            <person name="De Carlo C."/>
            <person name="Sparapano E."/>
            <person name="Ronga L."/>
            <person name="Santacroce L."/>
            <person name="Chironna M."/>
            <person name="De Robertis A."/>
            <person name="Bianco A."/>
            <person name="Del Sambro L."/>
            <person name="Capozzi L."/>
            <person name="Parisi A."/>
        </authorList>
    </citation>
    <scope>NUCLEOTIDE SEQUENCE [LARGE SCALE GENOMIC DNA]</scope>
    <source>
        <strain evidence="10 11">Pt2</strain>
    </source>
</reference>
<dbReference type="RefSeq" id="WP_334251696.1">
    <property type="nucleotide sequence ID" value="NZ_JBAKBE010000007.1"/>
</dbReference>
<evidence type="ECO:0000256" key="6">
    <source>
        <dbReference type="ARBA" id="ARBA00049117"/>
    </source>
</evidence>
<dbReference type="InterPro" id="IPR051316">
    <property type="entry name" value="Zinc-reg_GTPase_activator"/>
</dbReference>
<sequence>MTDFQTPAVAKIPATIVTGFLGAGKTTLIRNLLTNADGRRIALIVNEFGDMGFDGSLLDGCADPSCSADDVVELTNGCICCTVADDFLPAMEMLLARETPPDHIVIETSGLALPQPLVRAFTWPSVKTRVTVDGVVTVLDAAALAEGRIVLDEEALAAQRAADETLDHDNPVEELFHDQLACADLVVLNKADLVDDHALEHIREHIAEDVRAGVEIIAAEKGSLPIDVLLGRSSAAEDDLAARRAHHHHHHHDDDDHDHDHDHDDDHDHDHDHDHHHDDFESHVVMAPEFASLKDIEAVVLRAMALKGVLRIKGAVAVSGKAAPALVQAVGPRVEAWFAAGAKAPGKLVVIGLKGLDLAAVSAALASAAAGRAA</sequence>
<feature type="compositionally biased region" description="Basic and acidic residues" evidence="7">
    <location>
        <begin position="252"/>
        <end position="277"/>
    </location>
</feature>
<keyword evidence="2" id="KW-0378">Hydrolase</keyword>
<dbReference type="SUPFAM" id="SSF52540">
    <property type="entry name" value="P-loop containing nucleoside triphosphate hydrolases"/>
    <property type="match status" value="1"/>
</dbReference>
<dbReference type="Proteomes" id="UP001380822">
    <property type="component" value="Unassembled WGS sequence"/>
</dbReference>
<evidence type="ECO:0000313" key="11">
    <source>
        <dbReference type="Proteomes" id="UP001380822"/>
    </source>
</evidence>
<evidence type="ECO:0000256" key="2">
    <source>
        <dbReference type="ARBA" id="ARBA00022801"/>
    </source>
</evidence>
<name>A0ABU7ZPJ8_9HYPH</name>
<gene>
    <name evidence="10" type="primary">cobW</name>
    <name evidence="10" type="ORF">V6L76_12840</name>
</gene>
<dbReference type="Gene3D" id="3.40.50.300">
    <property type="entry name" value="P-loop containing nucleotide triphosphate hydrolases"/>
    <property type="match status" value="1"/>
</dbReference>
<evidence type="ECO:0000256" key="4">
    <source>
        <dbReference type="ARBA" id="ARBA00034320"/>
    </source>
</evidence>
<dbReference type="NCBIfam" id="TIGR02475">
    <property type="entry name" value="CobW"/>
    <property type="match status" value="1"/>
</dbReference>
<comment type="caution">
    <text evidence="10">The sequence shown here is derived from an EMBL/GenBank/DDBJ whole genome shotgun (WGS) entry which is preliminary data.</text>
</comment>
<dbReference type="PANTHER" id="PTHR13748:SF62">
    <property type="entry name" value="COBW DOMAIN-CONTAINING PROTEIN"/>
    <property type="match status" value="1"/>
</dbReference>
<protein>
    <submittedName>
        <fullName evidence="10">Cobalamin biosynthesis protein CobW</fullName>
    </submittedName>
</protein>
<accession>A0ABU7ZPJ8</accession>
<dbReference type="InterPro" id="IPR003495">
    <property type="entry name" value="CobW/HypB/UreG_nucleotide-bd"/>
</dbReference>
<dbReference type="InterPro" id="IPR012824">
    <property type="entry name" value="CobW"/>
</dbReference>
<evidence type="ECO:0000259" key="8">
    <source>
        <dbReference type="Pfam" id="PF02492"/>
    </source>
</evidence>
<feature type="region of interest" description="Disordered" evidence="7">
    <location>
        <begin position="240"/>
        <end position="277"/>
    </location>
</feature>
<evidence type="ECO:0000256" key="7">
    <source>
        <dbReference type="SAM" id="MobiDB-lite"/>
    </source>
</evidence>
<dbReference type="PANTHER" id="PTHR13748">
    <property type="entry name" value="COBW-RELATED"/>
    <property type="match status" value="1"/>
</dbReference>
<comment type="catalytic activity">
    <reaction evidence="6">
        <text>GTP + H2O = GDP + phosphate + H(+)</text>
        <dbReference type="Rhea" id="RHEA:19669"/>
        <dbReference type="ChEBI" id="CHEBI:15377"/>
        <dbReference type="ChEBI" id="CHEBI:15378"/>
        <dbReference type="ChEBI" id="CHEBI:37565"/>
        <dbReference type="ChEBI" id="CHEBI:43474"/>
        <dbReference type="ChEBI" id="CHEBI:58189"/>
    </reaction>
    <physiologicalReaction direction="left-to-right" evidence="6">
        <dbReference type="Rhea" id="RHEA:19670"/>
    </physiologicalReaction>
</comment>
<evidence type="ECO:0000256" key="3">
    <source>
        <dbReference type="ARBA" id="ARBA00023186"/>
    </source>
</evidence>
<evidence type="ECO:0000313" key="10">
    <source>
        <dbReference type="EMBL" id="MEH0097146.1"/>
    </source>
</evidence>
<evidence type="ECO:0000256" key="1">
    <source>
        <dbReference type="ARBA" id="ARBA00022741"/>
    </source>
</evidence>
<feature type="domain" description="CobW/HypB/UreG nucleotide-binding" evidence="8">
    <location>
        <begin position="13"/>
        <end position="216"/>
    </location>
</feature>
<dbReference type="SUPFAM" id="SSF90002">
    <property type="entry name" value="Hypothetical protein YjiA, C-terminal domain"/>
    <property type="match status" value="1"/>
</dbReference>
<feature type="domain" description="CobW C-terminal" evidence="9">
    <location>
        <begin position="281"/>
        <end position="368"/>
    </location>
</feature>
<evidence type="ECO:0000259" key="9">
    <source>
        <dbReference type="Pfam" id="PF07683"/>
    </source>
</evidence>
<dbReference type="CDD" id="cd03112">
    <property type="entry name" value="CobW-like"/>
    <property type="match status" value="1"/>
</dbReference>
<evidence type="ECO:0000256" key="5">
    <source>
        <dbReference type="ARBA" id="ARBA00045658"/>
    </source>
</evidence>
<comment type="similarity">
    <text evidence="4">Belongs to the SIMIBI class G3E GTPase family. ZNG1 subfamily.</text>
</comment>
<dbReference type="Pfam" id="PF02492">
    <property type="entry name" value="cobW"/>
    <property type="match status" value="1"/>
</dbReference>
<dbReference type="InterPro" id="IPR011629">
    <property type="entry name" value="CobW-like_C"/>
</dbReference>
<organism evidence="10 11">
    <name type="scientific">Pannonibacter anstelovis</name>
    <dbReference type="NCBI Taxonomy" id="3121537"/>
    <lineage>
        <taxon>Bacteria</taxon>
        <taxon>Pseudomonadati</taxon>
        <taxon>Pseudomonadota</taxon>
        <taxon>Alphaproteobacteria</taxon>
        <taxon>Hyphomicrobiales</taxon>
        <taxon>Stappiaceae</taxon>
        <taxon>Pannonibacter</taxon>
    </lineage>
</organism>
<dbReference type="InterPro" id="IPR027417">
    <property type="entry name" value="P-loop_NTPase"/>
</dbReference>
<dbReference type="InterPro" id="IPR036627">
    <property type="entry name" value="CobW-likC_sf"/>
</dbReference>